<dbReference type="GO" id="GO:0016413">
    <property type="term" value="F:O-acetyltransferase activity"/>
    <property type="evidence" value="ECO:0007669"/>
    <property type="project" value="UniProtKB-ARBA"/>
</dbReference>
<comment type="similarity">
    <text evidence="1">Belongs to the transferase hexapeptide repeat family.</text>
</comment>
<sequence>MNLIIDYIYNIQFCSTSRICMRDSSENPLLSRCQNEAIEIVTDSPTGAFAEGMPKKIRKSTMEIKTEKEKMIAGEYYLAGDPVLVKDRRRSKNLLHRLNVTEYRITKKAREIIKELIPNAGANLYIEPPFFCDYGSNIHCGENVYFNVNCVVLDCAKVTIGSNVFFAPNVQLYTATHPLEAELRKTLENALPITIGDDCWIGGNTVICPGITIGKGCVIGAGSVVTKDIPDNSLAVGNPAKVIRKLNE</sequence>
<evidence type="ECO:0000256" key="2">
    <source>
        <dbReference type="ARBA" id="ARBA00022679"/>
    </source>
</evidence>
<keyword evidence="5" id="KW-1185">Reference proteome</keyword>
<evidence type="ECO:0000313" key="4">
    <source>
        <dbReference type="EMBL" id="SDH74265.1"/>
    </source>
</evidence>
<dbReference type="PANTHER" id="PTHR23416:SF23">
    <property type="entry name" value="ACETYLTRANSFERASE C18B11.09C-RELATED"/>
    <property type="match status" value="1"/>
</dbReference>
<name>A0A1G8EWQ0_9FLAO</name>
<dbReference type="InterPro" id="IPR051159">
    <property type="entry name" value="Hexapeptide_acetyltransf"/>
</dbReference>
<evidence type="ECO:0000313" key="5">
    <source>
        <dbReference type="Proteomes" id="UP000199274"/>
    </source>
</evidence>
<dbReference type="CDD" id="cd03357">
    <property type="entry name" value="LbH_MAT_GAT"/>
    <property type="match status" value="1"/>
</dbReference>
<dbReference type="Gene3D" id="2.160.10.10">
    <property type="entry name" value="Hexapeptide repeat proteins"/>
    <property type="match status" value="1"/>
</dbReference>
<dbReference type="InterPro" id="IPR024688">
    <property type="entry name" value="Mac_dom"/>
</dbReference>
<feature type="domain" description="Maltose/galactoside acetyltransferase" evidence="3">
    <location>
        <begin position="68"/>
        <end position="122"/>
    </location>
</feature>
<keyword evidence="2 4" id="KW-0808">Transferase</keyword>
<dbReference type="InterPro" id="IPR011004">
    <property type="entry name" value="Trimer_LpxA-like_sf"/>
</dbReference>
<reference evidence="5" key="1">
    <citation type="submission" date="2016-10" db="EMBL/GenBank/DDBJ databases">
        <authorList>
            <person name="Varghese N."/>
            <person name="Submissions S."/>
        </authorList>
    </citation>
    <scope>NUCLEOTIDE SEQUENCE [LARGE SCALE GENOMIC DNA]</scope>
    <source>
        <strain evidence="5">CGMCC 1.2747</strain>
    </source>
</reference>
<protein>
    <submittedName>
        <fullName evidence="4">Maltose O-acetyltransferase</fullName>
    </submittedName>
</protein>
<evidence type="ECO:0000256" key="1">
    <source>
        <dbReference type="ARBA" id="ARBA00007274"/>
    </source>
</evidence>
<proteinExistence type="inferred from homology"/>
<dbReference type="SMART" id="SM01266">
    <property type="entry name" value="Mac"/>
    <property type="match status" value="1"/>
</dbReference>
<organism evidence="4 5">
    <name type="scientific">Flavobacterium omnivorum</name>
    <dbReference type="NCBI Taxonomy" id="178355"/>
    <lineage>
        <taxon>Bacteria</taxon>
        <taxon>Pseudomonadati</taxon>
        <taxon>Bacteroidota</taxon>
        <taxon>Flavobacteriia</taxon>
        <taxon>Flavobacteriales</taxon>
        <taxon>Flavobacteriaceae</taxon>
        <taxon>Flavobacterium</taxon>
    </lineage>
</organism>
<dbReference type="STRING" id="178355.SAMN04488062_11350"/>
<dbReference type="FunFam" id="2.160.10.10:FF:000008">
    <property type="entry name" value="Maltose O-acetyltransferase"/>
    <property type="match status" value="1"/>
</dbReference>
<dbReference type="InterPro" id="IPR001451">
    <property type="entry name" value="Hexapep"/>
</dbReference>
<dbReference type="SUPFAM" id="SSF51161">
    <property type="entry name" value="Trimeric LpxA-like enzymes"/>
    <property type="match status" value="1"/>
</dbReference>
<dbReference type="Pfam" id="PF14602">
    <property type="entry name" value="Hexapep_2"/>
    <property type="match status" value="1"/>
</dbReference>
<dbReference type="Proteomes" id="UP000199274">
    <property type="component" value="Unassembled WGS sequence"/>
</dbReference>
<accession>A0A1G8EWQ0</accession>
<dbReference type="AlphaFoldDB" id="A0A1G8EWQ0"/>
<gene>
    <name evidence="4" type="ORF">SAMN04488062_11350</name>
</gene>
<evidence type="ECO:0000259" key="3">
    <source>
        <dbReference type="SMART" id="SM01266"/>
    </source>
</evidence>
<dbReference type="EMBL" id="FNDB01000013">
    <property type="protein sequence ID" value="SDH74265.1"/>
    <property type="molecule type" value="Genomic_DNA"/>
</dbReference>
<dbReference type="Pfam" id="PF12464">
    <property type="entry name" value="Mac"/>
    <property type="match status" value="1"/>
</dbReference>
<dbReference type="PANTHER" id="PTHR23416">
    <property type="entry name" value="SIALIC ACID SYNTHASE-RELATED"/>
    <property type="match status" value="1"/>
</dbReference>